<dbReference type="Gene3D" id="3.30.200.20">
    <property type="entry name" value="Phosphorylase Kinase, domain 1"/>
    <property type="match status" value="1"/>
</dbReference>
<keyword evidence="2" id="KW-1133">Transmembrane helix</keyword>
<dbReference type="PANTHER" id="PTHR44329">
    <property type="entry name" value="SERINE/THREONINE-PROTEIN KINASE TNNI3K-RELATED"/>
    <property type="match status" value="1"/>
</dbReference>
<dbReference type="GO" id="GO:0005524">
    <property type="term" value="F:ATP binding"/>
    <property type="evidence" value="ECO:0007669"/>
    <property type="project" value="UniProtKB-UniRule"/>
</dbReference>
<evidence type="ECO:0000259" key="3">
    <source>
        <dbReference type="PROSITE" id="PS50011"/>
    </source>
</evidence>
<dbReference type="Proteomes" id="UP000030755">
    <property type="component" value="Unassembled WGS sequence"/>
</dbReference>
<dbReference type="PROSITE" id="PS50011">
    <property type="entry name" value="PROTEIN_KINASE_DOM"/>
    <property type="match status" value="1"/>
</dbReference>
<proteinExistence type="predicted"/>
<evidence type="ECO:0000313" key="4">
    <source>
        <dbReference type="EMBL" id="EPZ32579.1"/>
    </source>
</evidence>
<dbReference type="InterPro" id="IPR011009">
    <property type="entry name" value="Kinase-like_dom_sf"/>
</dbReference>
<accession>A0A075AVR0</accession>
<dbReference type="InterPro" id="IPR051681">
    <property type="entry name" value="Ser/Thr_Kinases-Pseudokinases"/>
</dbReference>
<sequence length="417" mass="46960">MNVPYSLLTSSLPTTTIYSNEPLKLPATNELTIILISSGASLFFIIIVALIFFYWRHRKNKKSKISFKSISKARLIQPSRISLSRSSRQRALPKIGLLKPTPLIIPEYHRPHSNALDSTTITDVKSLISLPGQLQIDIKNDIEIKDLIGKGGFAKVYKARLVKPIANISVVAIKMFSESEAAKSNLSSEIALHSSLKHSNIAQFIGFTFSPPSIILKYYNVSLIELIRTKPQYLTANLCLDILIDICKGMEYLHANSLVDNILLNVHSVPGDGFIIEECVVSDFGLARVIDSFLHDKLVSGLSTSTAAGLTLAYASPELIRRLQSHETVVKEDNKPVDVYAFSILMYELIYKKNAWDVANLKNTQEFIRDLLIGLRPKIDDEYRVWNEVIINAWSADHTRRKSFHEILTQLELLKRN</sequence>
<dbReference type="HOGENOM" id="CLU_659143_0_0_1"/>
<keyword evidence="1" id="KW-0067">ATP-binding</keyword>
<dbReference type="Pfam" id="PF07714">
    <property type="entry name" value="PK_Tyr_Ser-Thr"/>
    <property type="match status" value="1"/>
</dbReference>
<dbReference type="EMBL" id="KE561139">
    <property type="protein sequence ID" value="EPZ32579.1"/>
    <property type="molecule type" value="Genomic_DNA"/>
</dbReference>
<evidence type="ECO:0000313" key="5">
    <source>
        <dbReference type="Proteomes" id="UP000030755"/>
    </source>
</evidence>
<keyword evidence="2" id="KW-0472">Membrane</keyword>
<dbReference type="STRING" id="988480.A0A075AVR0"/>
<feature type="domain" description="Protein kinase" evidence="3">
    <location>
        <begin position="142"/>
        <end position="414"/>
    </location>
</feature>
<organism evidence="4 5">
    <name type="scientific">Rozella allomycis (strain CSF55)</name>
    <dbReference type="NCBI Taxonomy" id="988480"/>
    <lineage>
        <taxon>Eukaryota</taxon>
        <taxon>Fungi</taxon>
        <taxon>Fungi incertae sedis</taxon>
        <taxon>Cryptomycota</taxon>
        <taxon>Cryptomycota incertae sedis</taxon>
        <taxon>Rozella</taxon>
    </lineage>
</organism>
<name>A0A075AVR0_ROZAC</name>
<dbReference type="GO" id="GO:0004674">
    <property type="term" value="F:protein serine/threonine kinase activity"/>
    <property type="evidence" value="ECO:0007669"/>
    <property type="project" value="TreeGrafter"/>
</dbReference>
<keyword evidence="2" id="KW-0812">Transmembrane</keyword>
<dbReference type="OMA" id="NICWHST"/>
<keyword evidence="5" id="KW-1185">Reference proteome</keyword>
<feature type="transmembrane region" description="Helical" evidence="2">
    <location>
        <begin position="31"/>
        <end position="55"/>
    </location>
</feature>
<gene>
    <name evidence="4" type="ORF">O9G_004681</name>
</gene>
<dbReference type="InterPro" id="IPR000719">
    <property type="entry name" value="Prot_kinase_dom"/>
</dbReference>
<dbReference type="CDD" id="cd12087">
    <property type="entry name" value="TM_EGFR-like"/>
    <property type="match status" value="1"/>
</dbReference>
<keyword evidence="4" id="KW-0418">Kinase</keyword>
<evidence type="ECO:0000256" key="1">
    <source>
        <dbReference type="PROSITE-ProRule" id="PRU10141"/>
    </source>
</evidence>
<protein>
    <submittedName>
        <fullName evidence="4">Protein kinase, ATP binding site domain-containing protein</fullName>
    </submittedName>
</protein>
<feature type="binding site" evidence="1">
    <location>
        <position position="174"/>
    </location>
    <ligand>
        <name>ATP</name>
        <dbReference type="ChEBI" id="CHEBI:30616"/>
    </ligand>
</feature>
<dbReference type="Gene3D" id="1.10.510.10">
    <property type="entry name" value="Transferase(Phosphotransferase) domain 1"/>
    <property type="match status" value="1"/>
</dbReference>
<evidence type="ECO:0000256" key="2">
    <source>
        <dbReference type="SAM" id="Phobius"/>
    </source>
</evidence>
<dbReference type="InterPro" id="IPR017441">
    <property type="entry name" value="Protein_kinase_ATP_BS"/>
</dbReference>
<keyword evidence="4" id="KW-0808">Transferase</keyword>
<dbReference type="OrthoDB" id="2146423at2759"/>
<keyword evidence="1" id="KW-0547">Nucleotide-binding</keyword>
<dbReference type="PROSITE" id="PS00107">
    <property type="entry name" value="PROTEIN_KINASE_ATP"/>
    <property type="match status" value="1"/>
</dbReference>
<dbReference type="AlphaFoldDB" id="A0A075AVR0"/>
<dbReference type="SUPFAM" id="SSF56112">
    <property type="entry name" value="Protein kinase-like (PK-like)"/>
    <property type="match status" value="1"/>
</dbReference>
<dbReference type="InterPro" id="IPR001245">
    <property type="entry name" value="Ser-Thr/Tyr_kinase_cat_dom"/>
</dbReference>
<reference evidence="4 5" key="1">
    <citation type="journal article" date="2013" name="Curr. Biol.">
        <title>Shared signatures of parasitism and phylogenomics unite Cryptomycota and microsporidia.</title>
        <authorList>
            <person name="James T.Y."/>
            <person name="Pelin A."/>
            <person name="Bonen L."/>
            <person name="Ahrendt S."/>
            <person name="Sain D."/>
            <person name="Corradi N."/>
            <person name="Stajich J.E."/>
        </authorList>
    </citation>
    <scope>NUCLEOTIDE SEQUENCE [LARGE SCALE GENOMIC DNA]</scope>
    <source>
        <strain evidence="4 5">CSF55</strain>
    </source>
</reference>